<dbReference type="EMBL" id="BJMN01000007">
    <property type="protein sequence ID" value="GEB55535.1"/>
    <property type="molecule type" value="Genomic_DNA"/>
</dbReference>
<organism evidence="3 4">
    <name type="scientific">Streptomyces gardneri</name>
    <dbReference type="NCBI Taxonomy" id="66892"/>
    <lineage>
        <taxon>Bacteria</taxon>
        <taxon>Bacillati</taxon>
        <taxon>Actinomycetota</taxon>
        <taxon>Actinomycetes</taxon>
        <taxon>Kitasatosporales</taxon>
        <taxon>Streptomycetaceae</taxon>
        <taxon>Streptomyces</taxon>
    </lineage>
</organism>
<name>A0A4Y3RCP6_9ACTN</name>
<feature type="transmembrane region" description="Helical" evidence="2">
    <location>
        <begin position="65"/>
        <end position="86"/>
    </location>
</feature>
<evidence type="ECO:0000256" key="2">
    <source>
        <dbReference type="SAM" id="Phobius"/>
    </source>
</evidence>
<comment type="caution">
    <text evidence="3">The sequence shown here is derived from an EMBL/GenBank/DDBJ whole genome shotgun (WGS) entry which is preliminary data.</text>
</comment>
<keyword evidence="2" id="KW-0472">Membrane</keyword>
<feature type="transmembrane region" description="Helical" evidence="2">
    <location>
        <begin position="36"/>
        <end position="53"/>
    </location>
</feature>
<evidence type="ECO:0000313" key="4">
    <source>
        <dbReference type="Proteomes" id="UP000315226"/>
    </source>
</evidence>
<accession>A0A4Y3RCP6</accession>
<sequence>MAFRRGSSVRSMEPRFVPQSESDGLTVQDNTWAGEARAAVGCAGLLLVVSLIVEACDGGLNLPAALLWIALAVALFMALLPARVVAAPGRLTVRTLWTRTSVRTDRLATLHWPDGIERRLTLTDTDGGRARIDLRVLLANPPLWLLLETDARTSYANGTLRHGVRDLDRLARHVERDTAHSVFTISGLH</sequence>
<evidence type="ECO:0000256" key="1">
    <source>
        <dbReference type="SAM" id="MobiDB-lite"/>
    </source>
</evidence>
<proteinExistence type="predicted"/>
<dbReference type="Proteomes" id="UP000315226">
    <property type="component" value="Unassembled WGS sequence"/>
</dbReference>
<gene>
    <name evidence="3" type="ORF">SGA01_11400</name>
</gene>
<keyword evidence="2" id="KW-1133">Transmembrane helix</keyword>
<feature type="region of interest" description="Disordered" evidence="1">
    <location>
        <begin position="1"/>
        <end position="23"/>
    </location>
</feature>
<keyword evidence="4" id="KW-1185">Reference proteome</keyword>
<evidence type="ECO:0000313" key="3">
    <source>
        <dbReference type="EMBL" id="GEB55535.1"/>
    </source>
</evidence>
<protein>
    <submittedName>
        <fullName evidence="3">Uncharacterized protein</fullName>
    </submittedName>
</protein>
<keyword evidence="2" id="KW-0812">Transmembrane</keyword>
<reference evidence="3 4" key="1">
    <citation type="submission" date="2019-06" db="EMBL/GenBank/DDBJ databases">
        <title>Whole genome shotgun sequence of Streptomyces gardneri NBRC 12865.</title>
        <authorList>
            <person name="Hosoyama A."/>
            <person name="Uohara A."/>
            <person name="Ohji S."/>
            <person name="Ichikawa N."/>
        </authorList>
    </citation>
    <scope>NUCLEOTIDE SEQUENCE [LARGE SCALE GENOMIC DNA]</scope>
    <source>
        <strain evidence="3 4">NBRC 12865</strain>
    </source>
</reference>
<dbReference type="AlphaFoldDB" id="A0A4Y3RCP6"/>